<protein>
    <submittedName>
        <fullName evidence="3">Uncharacterized protein</fullName>
    </submittedName>
</protein>
<dbReference type="Proteomes" id="UP000023152">
    <property type="component" value="Unassembled WGS sequence"/>
</dbReference>
<keyword evidence="4" id="KW-1185">Reference proteome</keyword>
<comment type="caution">
    <text evidence="3">The sequence shown here is derived from an EMBL/GenBank/DDBJ whole genome shotgun (WGS) entry which is preliminary data.</text>
</comment>
<feature type="transmembrane region" description="Helical" evidence="2">
    <location>
        <begin position="42"/>
        <end position="61"/>
    </location>
</feature>
<evidence type="ECO:0000256" key="1">
    <source>
        <dbReference type="SAM" id="MobiDB-lite"/>
    </source>
</evidence>
<dbReference type="EMBL" id="ASPP01003018">
    <property type="protein sequence ID" value="ETO33937.1"/>
    <property type="molecule type" value="Genomic_DNA"/>
</dbReference>
<dbReference type="AlphaFoldDB" id="X6P8H1"/>
<organism evidence="3 4">
    <name type="scientific">Reticulomyxa filosa</name>
    <dbReference type="NCBI Taxonomy" id="46433"/>
    <lineage>
        <taxon>Eukaryota</taxon>
        <taxon>Sar</taxon>
        <taxon>Rhizaria</taxon>
        <taxon>Retaria</taxon>
        <taxon>Foraminifera</taxon>
        <taxon>Monothalamids</taxon>
        <taxon>Reticulomyxidae</taxon>
        <taxon>Reticulomyxa</taxon>
    </lineage>
</organism>
<keyword evidence="2" id="KW-0472">Membrane</keyword>
<keyword evidence="2" id="KW-0812">Transmembrane</keyword>
<keyword evidence="2" id="KW-1133">Transmembrane helix</keyword>
<feature type="transmembrane region" description="Helical" evidence="2">
    <location>
        <begin position="73"/>
        <end position="89"/>
    </location>
</feature>
<feature type="region of interest" description="Disordered" evidence="1">
    <location>
        <begin position="122"/>
        <end position="167"/>
    </location>
</feature>
<dbReference type="Gene3D" id="1.20.5.110">
    <property type="match status" value="1"/>
</dbReference>
<evidence type="ECO:0000313" key="4">
    <source>
        <dbReference type="Proteomes" id="UP000023152"/>
    </source>
</evidence>
<name>X6P8H1_RETFI</name>
<proteinExistence type="predicted"/>
<accession>X6P8H1</accession>
<evidence type="ECO:0000313" key="3">
    <source>
        <dbReference type="EMBL" id="ETO33937.1"/>
    </source>
</evidence>
<sequence>MLVTPIWRDLTIRKYCHYLNNYEIHSKRGFYCFFGFENKKKISLYVGFFFFLYCVCIIDESTKIGFFKKRKDYIIKVLFYFLFICIKMRKINLNIHEIIVMKKNGQDIVQIIGKKMSNTTSSKVLKKKMDPIEKKMDHNEQKMDSSEKRMDSSEKKKFEQQQQRHCN</sequence>
<evidence type="ECO:0000256" key="2">
    <source>
        <dbReference type="SAM" id="Phobius"/>
    </source>
</evidence>
<feature type="compositionally biased region" description="Basic and acidic residues" evidence="1">
    <location>
        <begin position="127"/>
        <end position="159"/>
    </location>
</feature>
<gene>
    <name evidence="3" type="ORF">RFI_03159</name>
</gene>
<reference evidence="3 4" key="1">
    <citation type="journal article" date="2013" name="Curr. Biol.">
        <title>The Genome of the Foraminiferan Reticulomyxa filosa.</title>
        <authorList>
            <person name="Glockner G."/>
            <person name="Hulsmann N."/>
            <person name="Schleicher M."/>
            <person name="Noegel A.A."/>
            <person name="Eichinger L."/>
            <person name="Gallinger C."/>
            <person name="Pawlowski J."/>
            <person name="Sierra R."/>
            <person name="Euteneuer U."/>
            <person name="Pillet L."/>
            <person name="Moustafa A."/>
            <person name="Platzer M."/>
            <person name="Groth M."/>
            <person name="Szafranski K."/>
            <person name="Schliwa M."/>
        </authorList>
    </citation>
    <scope>NUCLEOTIDE SEQUENCE [LARGE SCALE GENOMIC DNA]</scope>
</reference>